<dbReference type="OrthoDB" id="9115347at2"/>
<dbReference type="EMBL" id="CP066558">
    <property type="protein sequence ID" value="QQF81713.1"/>
    <property type="molecule type" value="Genomic_DNA"/>
</dbReference>
<dbReference type="Gene3D" id="3.30.1150.10">
    <property type="match status" value="1"/>
</dbReference>
<dbReference type="GO" id="GO:0015891">
    <property type="term" value="P:siderophore transport"/>
    <property type="evidence" value="ECO:0007669"/>
    <property type="project" value="InterPro"/>
</dbReference>
<feature type="region of interest" description="Disordered" evidence="11">
    <location>
        <begin position="59"/>
        <end position="156"/>
    </location>
</feature>
<dbReference type="Pfam" id="PF03544">
    <property type="entry name" value="TonB_C"/>
    <property type="match status" value="1"/>
</dbReference>
<dbReference type="PRINTS" id="PR01374">
    <property type="entry name" value="TONBPROTEIN"/>
</dbReference>
<keyword evidence="3 10" id="KW-0813">Transport</keyword>
<comment type="similarity">
    <text evidence="2 10">Belongs to the TonB family.</text>
</comment>
<organism evidence="13 14">
    <name type="scientific">Histophilus somni</name>
    <name type="common">Haemophilus somnus</name>
    <dbReference type="NCBI Taxonomy" id="731"/>
    <lineage>
        <taxon>Bacteria</taxon>
        <taxon>Pseudomonadati</taxon>
        <taxon>Pseudomonadota</taxon>
        <taxon>Gammaproteobacteria</taxon>
        <taxon>Pasteurellales</taxon>
        <taxon>Pasteurellaceae</taxon>
        <taxon>Histophilus</taxon>
    </lineage>
</organism>
<keyword evidence="10" id="KW-0735">Signal-anchor</keyword>
<dbReference type="GO" id="GO:0015031">
    <property type="term" value="P:protein transport"/>
    <property type="evidence" value="ECO:0007669"/>
    <property type="project" value="UniProtKB-UniRule"/>
</dbReference>
<dbReference type="GO" id="GO:0030288">
    <property type="term" value="C:outer membrane-bounded periplasmic space"/>
    <property type="evidence" value="ECO:0007669"/>
    <property type="project" value="InterPro"/>
</dbReference>
<reference evidence="13 14" key="1">
    <citation type="submission" date="2020-12" db="EMBL/GenBank/DDBJ databases">
        <title>ASc-MMNZ-VFA-070.</title>
        <authorList>
            <person name="Schryvers A."/>
            <person name="Mostafa Nazari M."/>
            <person name="Farshchi Andisi V."/>
            <person name="Timsit E."/>
            <person name="Walter Morck D."/>
        </authorList>
    </citation>
    <scope>NUCLEOTIDE SEQUENCE [LARGE SCALE GENOMIC DNA]</scope>
    <source>
        <strain evidence="13 14">ASc-MMNZ-VFA-070</strain>
    </source>
</reference>
<evidence type="ECO:0000256" key="10">
    <source>
        <dbReference type="RuleBase" id="RU362123"/>
    </source>
</evidence>
<dbReference type="NCBIfam" id="TIGR01352">
    <property type="entry name" value="tonB_Cterm"/>
    <property type="match status" value="1"/>
</dbReference>
<dbReference type="PROSITE" id="PS52015">
    <property type="entry name" value="TONB_CTD"/>
    <property type="match status" value="1"/>
</dbReference>
<evidence type="ECO:0000256" key="6">
    <source>
        <dbReference type="ARBA" id="ARBA00022692"/>
    </source>
</evidence>
<feature type="compositionally biased region" description="Low complexity" evidence="11">
    <location>
        <begin position="71"/>
        <end position="81"/>
    </location>
</feature>
<sequence>MKKYHSWFGFFFSLVFHSALIGGFFWFTKPDDSANGYSADLIGTEISMEMLMGMVVDDSKPEPVAEPEPDPVVTEVVADPTIKPEPEKKLKEPEKPKDKPKEKPKKKPKERTKQKQPKDLPKGDRDIDSDDKVNSQAMGLGGVTTSNPNLIGTGNSTDEVAAYKSALRREIERHKRYPQRAKMMRKQGIVTVSFAIGTDGSLSQISIAKSSGSEDLDKAALSAVQSARSIGQKPAGLPSQITVPISFKLH</sequence>
<comment type="function">
    <text evidence="10">Interacts with outer membrane receptor proteins that carry out high-affinity binding and energy dependent uptake into the periplasmic space of specific substrates. It could act to transduce energy from the cytoplasmic membrane to specific energy-requiring processes in the outer membrane, resulting in the release into the periplasm of ligands bound by these outer membrane proteins.</text>
</comment>
<keyword evidence="8 10" id="KW-1133">Transmembrane helix</keyword>
<dbReference type="GO" id="GO:0055085">
    <property type="term" value="P:transmembrane transport"/>
    <property type="evidence" value="ECO:0007669"/>
    <property type="project" value="InterPro"/>
</dbReference>
<dbReference type="GO" id="GO:0098797">
    <property type="term" value="C:plasma membrane protein complex"/>
    <property type="evidence" value="ECO:0007669"/>
    <property type="project" value="TreeGrafter"/>
</dbReference>
<evidence type="ECO:0000256" key="1">
    <source>
        <dbReference type="ARBA" id="ARBA00004383"/>
    </source>
</evidence>
<dbReference type="Proteomes" id="UP000595373">
    <property type="component" value="Chromosome"/>
</dbReference>
<evidence type="ECO:0000256" key="7">
    <source>
        <dbReference type="ARBA" id="ARBA00022927"/>
    </source>
</evidence>
<feature type="compositionally biased region" description="Polar residues" evidence="11">
    <location>
        <begin position="143"/>
        <end position="156"/>
    </location>
</feature>
<dbReference type="InterPro" id="IPR006260">
    <property type="entry name" value="TonB/TolA_C"/>
</dbReference>
<keyword evidence="14" id="KW-1185">Reference proteome</keyword>
<dbReference type="InterPro" id="IPR037682">
    <property type="entry name" value="TonB_C"/>
</dbReference>
<comment type="subcellular location">
    <subcellularLocation>
        <location evidence="1 10">Cell inner membrane</location>
        <topology evidence="1 10">Single-pass membrane protein</topology>
        <orientation evidence="1 10">Periplasmic side</orientation>
    </subcellularLocation>
</comment>
<dbReference type="RefSeq" id="WP_075293753.1">
    <property type="nucleotide sequence ID" value="NZ_CP018802.1"/>
</dbReference>
<dbReference type="InterPro" id="IPR051045">
    <property type="entry name" value="TonB-dependent_transducer"/>
</dbReference>
<feature type="domain" description="TonB C-terminal" evidence="12">
    <location>
        <begin position="162"/>
        <end position="250"/>
    </location>
</feature>
<feature type="transmembrane region" description="Helical" evidence="10">
    <location>
        <begin position="7"/>
        <end position="27"/>
    </location>
</feature>
<dbReference type="PANTHER" id="PTHR33446">
    <property type="entry name" value="PROTEIN TONB-RELATED"/>
    <property type="match status" value="1"/>
</dbReference>
<feature type="compositionally biased region" description="Basic and acidic residues" evidence="11">
    <location>
        <begin position="82"/>
        <end position="101"/>
    </location>
</feature>
<evidence type="ECO:0000256" key="2">
    <source>
        <dbReference type="ARBA" id="ARBA00006555"/>
    </source>
</evidence>
<evidence type="ECO:0000256" key="4">
    <source>
        <dbReference type="ARBA" id="ARBA00022475"/>
    </source>
</evidence>
<evidence type="ECO:0000256" key="11">
    <source>
        <dbReference type="SAM" id="MobiDB-lite"/>
    </source>
</evidence>
<protein>
    <recommendedName>
        <fullName evidence="10">Protein TonB</fullName>
    </recommendedName>
</protein>
<feature type="compositionally biased region" description="Basic and acidic residues" evidence="11">
    <location>
        <begin position="111"/>
        <end position="133"/>
    </location>
</feature>
<evidence type="ECO:0000256" key="5">
    <source>
        <dbReference type="ARBA" id="ARBA00022519"/>
    </source>
</evidence>
<evidence type="ECO:0000256" key="8">
    <source>
        <dbReference type="ARBA" id="ARBA00022989"/>
    </source>
</evidence>
<dbReference type="AlphaFoldDB" id="A0A9Q6YZL3"/>
<gene>
    <name evidence="13" type="ORF">JFL49_06380</name>
</gene>
<evidence type="ECO:0000313" key="13">
    <source>
        <dbReference type="EMBL" id="QQF81713.1"/>
    </source>
</evidence>
<evidence type="ECO:0000256" key="3">
    <source>
        <dbReference type="ARBA" id="ARBA00022448"/>
    </source>
</evidence>
<proteinExistence type="inferred from homology"/>
<evidence type="ECO:0000259" key="12">
    <source>
        <dbReference type="PROSITE" id="PS52015"/>
    </source>
</evidence>
<name>A0A9Q6YZL3_HISSO</name>
<dbReference type="InterPro" id="IPR003538">
    <property type="entry name" value="TonB"/>
</dbReference>
<keyword evidence="7 10" id="KW-0653">Protein transport</keyword>
<keyword evidence="6 10" id="KW-0812">Transmembrane</keyword>
<keyword evidence="9 10" id="KW-0472">Membrane</keyword>
<evidence type="ECO:0000256" key="9">
    <source>
        <dbReference type="ARBA" id="ARBA00023136"/>
    </source>
</evidence>
<dbReference type="PANTHER" id="PTHR33446:SF2">
    <property type="entry name" value="PROTEIN TONB"/>
    <property type="match status" value="1"/>
</dbReference>
<evidence type="ECO:0000313" key="14">
    <source>
        <dbReference type="Proteomes" id="UP000595373"/>
    </source>
</evidence>
<keyword evidence="5 10" id="KW-0997">Cell inner membrane</keyword>
<dbReference type="GO" id="GO:0031992">
    <property type="term" value="F:energy transducer activity"/>
    <property type="evidence" value="ECO:0007669"/>
    <property type="project" value="InterPro"/>
</dbReference>
<dbReference type="SUPFAM" id="SSF74653">
    <property type="entry name" value="TolA/TonB C-terminal domain"/>
    <property type="match status" value="1"/>
</dbReference>
<accession>A0A9Q6YZL3</accession>
<keyword evidence="4 10" id="KW-1003">Cell membrane</keyword>